<evidence type="ECO:0000313" key="2">
    <source>
        <dbReference type="Proteomes" id="UP000828251"/>
    </source>
</evidence>
<protein>
    <recommendedName>
        <fullName evidence="3">RNase H type-1 domain-containing protein</fullName>
    </recommendedName>
</protein>
<reference evidence="1 2" key="1">
    <citation type="journal article" date="2021" name="Plant Biotechnol. J.">
        <title>Multi-omics assisted identification of the key and species-specific regulatory components of drought-tolerant mechanisms in Gossypium stocksii.</title>
        <authorList>
            <person name="Yu D."/>
            <person name="Ke L."/>
            <person name="Zhang D."/>
            <person name="Wu Y."/>
            <person name="Sun Y."/>
            <person name="Mei J."/>
            <person name="Sun J."/>
            <person name="Sun Y."/>
        </authorList>
    </citation>
    <scope>NUCLEOTIDE SEQUENCE [LARGE SCALE GENOMIC DNA]</scope>
    <source>
        <strain evidence="2">cv. E1</strain>
        <tissue evidence="1">Leaf</tissue>
    </source>
</reference>
<dbReference type="Proteomes" id="UP000828251">
    <property type="component" value="Unassembled WGS sequence"/>
</dbReference>
<name>A0A9D3UXA3_9ROSI</name>
<sequence length="269" mass="30212">MLNSFCEDSDYKINAYKTNVCFSKGVDDALAENLCNILSGGRKFALVSWDNVCQPREHDGLGLQKLQDHNTSFMMKLGFQIATNSKSLWALVVRTKYGIPSGMLETISQGRCSILWKALANTWSLIKVNLIWPVGDERKIRCWHDSWIPKIGVLANLILGLSSLSMDCLLSDMVLGDGRWNLDLFRISLPEEKLCDSQDSNLWLHVECNWVCLYTDGPVQNDGSFAAAEGITNSRDGKWILGYNRYLGICSVFDVELWGILDGLALLFD</sequence>
<comment type="caution">
    <text evidence="1">The sequence shown here is derived from an EMBL/GenBank/DDBJ whole genome shotgun (WGS) entry which is preliminary data.</text>
</comment>
<gene>
    <name evidence="1" type="ORF">J1N35_028960</name>
</gene>
<evidence type="ECO:0008006" key="3">
    <source>
        <dbReference type="Google" id="ProtNLM"/>
    </source>
</evidence>
<accession>A0A9D3UXA3</accession>
<keyword evidence="2" id="KW-1185">Reference proteome</keyword>
<dbReference type="EMBL" id="JAIQCV010000009">
    <property type="protein sequence ID" value="KAH1063973.1"/>
    <property type="molecule type" value="Genomic_DNA"/>
</dbReference>
<dbReference type="AlphaFoldDB" id="A0A9D3UXA3"/>
<evidence type="ECO:0000313" key="1">
    <source>
        <dbReference type="EMBL" id="KAH1063973.1"/>
    </source>
</evidence>
<proteinExistence type="predicted"/>
<organism evidence="1 2">
    <name type="scientific">Gossypium stocksii</name>
    <dbReference type="NCBI Taxonomy" id="47602"/>
    <lineage>
        <taxon>Eukaryota</taxon>
        <taxon>Viridiplantae</taxon>
        <taxon>Streptophyta</taxon>
        <taxon>Embryophyta</taxon>
        <taxon>Tracheophyta</taxon>
        <taxon>Spermatophyta</taxon>
        <taxon>Magnoliopsida</taxon>
        <taxon>eudicotyledons</taxon>
        <taxon>Gunneridae</taxon>
        <taxon>Pentapetalae</taxon>
        <taxon>rosids</taxon>
        <taxon>malvids</taxon>
        <taxon>Malvales</taxon>
        <taxon>Malvaceae</taxon>
        <taxon>Malvoideae</taxon>
        <taxon>Gossypium</taxon>
    </lineage>
</organism>
<dbReference type="OrthoDB" id="1002645at2759"/>